<dbReference type="EMBL" id="BMMK01000003">
    <property type="protein sequence ID" value="GGM41381.1"/>
    <property type="molecule type" value="Genomic_DNA"/>
</dbReference>
<evidence type="ECO:0000313" key="2">
    <source>
        <dbReference type="EMBL" id="GGM41381.1"/>
    </source>
</evidence>
<dbReference type="InterPro" id="IPR003779">
    <property type="entry name" value="CMD-like"/>
</dbReference>
<feature type="domain" description="Carboxymuconolactone decarboxylase-like" evidence="1">
    <location>
        <begin position="42"/>
        <end position="99"/>
    </location>
</feature>
<accession>A0A8J3FV61</accession>
<protein>
    <recommendedName>
        <fullName evidence="1">Carboxymuconolactone decarboxylase-like domain-containing protein</fullName>
    </recommendedName>
</protein>
<proteinExistence type="predicted"/>
<dbReference type="RefSeq" id="WP_189054464.1">
    <property type="nucleotide sequence ID" value="NZ_BMMK01000003.1"/>
</dbReference>
<dbReference type="InterPro" id="IPR029032">
    <property type="entry name" value="AhpD-like"/>
</dbReference>
<dbReference type="SUPFAM" id="SSF69118">
    <property type="entry name" value="AhpD-like"/>
    <property type="match status" value="1"/>
</dbReference>
<gene>
    <name evidence="2" type="ORF">GCM10012275_10480</name>
</gene>
<keyword evidence="3" id="KW-1185">Reference proteome</keyword>
<dbReference type="Gene3D" id="1.20.1290.10">
    <property type="entry name" value="AhpD-like"/>
    <property type="match status" value="1"/>
</dbReference>
<dbReference type="GO" id="GO:0051920">
    <property type="term" value="F:peroxiredoxin activity"/>
    <property type="evidence" value="ECO:0007669"/>
    <property type="project" value="InterPro"/>
</dbReference>
<name>A0A8J3FV61_9PSEU</name>
<dbReference type="PANTHER" id="PTHR34846">
    <property type="entry name" value="4-CARBOXYMUCONOLACTONE DECARBOXYLASE FAMILY PROTEIN (AFU_ORTHOLOGUE AFUA_6G11590)"/>
    <property type="match status" value="1"/>
</dbReference>
<evidence type="ECO:0000313" key="3">
    <source>
        <dbReference type="Proteomes" id="UP000637578"/>
    </source>
</evidence>
<evidence type="ECO:0000259" key="1">
    <source>
        <dbReference type="Pfam" id="PF02627"/>
    </source>
</evidence>
<dbReference type="Proteomes" id="UP000637578">
    <property type="component" value="Unassembled WGS sequence"/>
</dbReference>
<dbReference type="Pfam" id="PF02627">
    <property type="entry name" value="CMD"/>
    <property type="match status" value="1"/>
</dbReference>
<reference evidence="2" key="1">
    <citation type="journal article" date="2014" name="Int. J. Syst. Evol. Microbiol.">
        <title>Complete genome sequence of Corynebacterium casei LMG S-19264T (=DSM 44701T), isolated from a smear-ripened cheese.</title>
        <authorList>
            <consortium name="US DOE Joint Genome Institute (JGI-PGF)"/>
            <person name="Walter F."/>
            <person name="Albersmeier A."/>
            <person name="Kalinowski J."/>
            <person name="Ruckert C."/>
        </authorList>
    </citation>
    <scope>NUCLEOTIDE SEQUENCE</scope>
    <source>
        <strain evidence="2">CGMCC 4.5737</strain>
    </source>
</reference>
<reference evidence="2" key="2">
    <citation type="submission" date="2020-09" db="EMBL/GenBank/DDBJ databases">
        <authorList>
            <person name="Sun Q."/>
            <person name="Zhou Y."/>
        </authorList>
    </citation>
    <scope>NUCLEOTIDE SEQUENCE</scope>
    <source>
        <strain evidence="2">CGMCC 4.5737</strain>
    </source>
</reference>
<comment type="caution">
    <text evidence="2">The sequence shown here is derived from an EMBL/GenBank/DDBJ whole genome shotgun (WGS) entry which is preliminary data.</text>
</comment>
<sequence>MARIPYPETLPPDLENLASKGLRLNLFTMWAYSEATIRPVIELGAAQFAGLRLSRLRRELVTLATARRASCEYEWVQHVATAKAAGATDEQIAALDRGELTAPCFDETDQAVLAFAVAVVDGPTVPDSIFEAARRHVDDRQLVEIVGLVGYYWMTARICTVFDLELDVAEGTEVYDAGVRLAEAILGNRKK</sequence>
<dbReference type="AlphaFoldDB" id="A0A8J3FV61"/>
<organism evidence="2 3">
    <name type="scientific">Longimycelium tulufanense</name>
    <dbReference type="NCBI Taxonomy" id="907463"/>
    <lineage>
        <taxon>Bacteria</taxon>
        <taxon>Bacillati</taxon>
        <taxon>Actinomycetota</taxon>
        <taxon>Actinomycetes</taxon>
        <taxon>Pseudonocardiales</taxon>
        <taxon>Pseudonocardiaceae</taxon>
        <taxon>Longimycelium</taxon>
    </lineage>
</organism>
<dbReference type="PANTHER" id="PTHR34846:SF11">
    <property type="entry name" value="4-CARBOXYMUCONOLACTONE DECARBOXYLASE FAMILY PROTEIN (AFU_ORTHOLOGUE AFUA_6G11590)"/>
    <property type="match status" value="1"/>
</dbReference>